<dbReference type="InterPro" id="IPR002539">
    <property type="entry name" value="MaoC-like_dom"/>
</dbReference>
<proteinExistence type="inferred from homology"/>
<dbReference type="RefSeq" id="WP_138253976.1">
    <property type="nucleotide sequence ID" value="NZ_VAVZ01000042.1"/>
</dbReference>
<gene>
    <name evidence="3" type="ORF">FEF26_13030</name>
</gene>
<dbReference type="InterPro" id="IPR029069">
    <property type="entry name" value="HotDog_dom_sf"/>
</dbReference>
<keyword evidence="4" id="KW-1185">Reference proteome</keyword>
<dbReference type="OrthoDB" id="9801735at2"/>
<dbReference type="AlphaFoldDB" id="A0A5R9B7X4"/>
<organism evidence="3 4">
    <name type="scientific">Nesterenkonia salmonea</name>
    <dbReference type="NCBI Taxonomy" id="1804987"/>
    <lineage>
        <taxon>Bacteria</taxon>
        <taxon>Bacillati</taxon>
        <taxon>Actinomycetota</taxon>
        <taxon>Actinomycetes</taxon>
        <taxon>Micrococcales</taxon>
        <taxon>Micrococcaceae</taxon>
        <taxon>Nesterenkonia</taxon>
    </lineage>
</organism>
<comment type="caution">
    <text evidence="3">The sequence shown here is derived from an EMBL/GenBank/DDBJ whole genome shotgun (WGS) entry which is preliminary data.</text>
</comment>
<sequence length="158" mass="17295">MSQKPRPTSIQELKELQGVELGPTAWHTLTQEDINTFADVTHDHQWIHVDPKRAAEGPFGGTIGHGLFILSLGPAFTEELMAFDGFMHSLNYGYNKVRFPHPSPVGARVRMRSTLSSVEEVGEGAAQVVSTQVFEAEGIEKPLCVAESLGRFTEHPAG</sequence>
<dbReference type="InterPro" id="IPR039375">
    <property type="entry name" value="NodN-like"/>
</dbReference>
<dbReference type="SUPFAM" id="SSF54637">
    <property type="entry name" value="Thioesterase/thiol ester dehydrase-isomerase"/>
    <property type="match status" value="1"/>
</dbReference>
<name>A0A5R9B7X4_9MICC</name>
<evidence type="ECO:0000256" key="1">
    <source>
        <dbReference type="ARBA" id="ARBA00005254"/>
    </source>
</evidence>
<accession>A0A5R9B7X4</accession>
<dbReference type="EMBL" id="VAVZ01000042">
    <property type="protein sequence ID" value="TLP93664.1"/>
    <property type="molecule type" value="Genomic_DNA"/>
</dbReference>
<dbReference type="PANTHER" id="PTHR42993:SF1">
    <property type="entry name" value="MAOC-LIKE DEHYDRATASE DOMAIN-CONTAINING PROTEIN"/>
    <property type="match status" value="1"/>
</dbReference>
<dbReference type="PANTHER" id="PTHR42993">
    <property type="entry name" value="MAOC-LIKE DEHYDRATASE DOMAIN-CONTAINING PROTEIN"/>
    <property type="match status" value="1"/>
</dbReference>
<feature type="domain" description="MaoC-like" evidence="2">
    <location>
        <begin position="22"/>
        <end position="131"/>
    </location>
</feature>
<comment type="similarity">
    <text evidence="1">Belongs to the enoyl-CoA hydratase/isomerase family.</text>
</comment>
<protein>
    <submittedName>
        <fullName evidence="3">MaoC family dehydratase</fullName>
    </submittedName>
</protein>
<evidence type="ECO:0000259" key="2">
    <source>
        <dbReference type="Pfam" id="PF01575"/>
    </source>
</evidence>
<dbReference type="Proteomes" id="UP000310458">
    <property type="component" value="Unassembled WGS sequence"/>
</dbReference>
<dbReference type="CDD" id="cd03450">
    <property type="entry name" value="NodN"/>
    <property type="match status" value="1"/>
</dbReference>
<evidence type="ECO:0000313" key="4">
    <source>
        <dbReference type="Proteomes" id="UP000310458"/>
    </source>
</evidence>
<dbReference type="Gene3D" id="3.10.129.10">
    <property type="entry name" value="Hotdog Thioesterase"/>
    <property type="match status" value="1"/>
</dbReference>
<evidence type="ECO:0000313" key="3">
    <source>
        <dbReference type="EMBL" id="TLP93664.1"/>
    </source>
</evidence>
<dbReference type="Pfam" id="PF01575">
    <property type="entry name" value="MaoC_dehydratas"/>
    <property type="match status" value="1"/>
</dbReference>
<reference evidence="3 4" key="1">
    <citation type="submission" date="2019-05" db="EMBL/GenBank/DDBJ databases">
        <title>Nesterenkonia sp. GY074 isolated from the Southern Atlantic Ocean.</title>
        <authorList>
            <person name="Zhang G."/>
        </authorList>
    </citation>
    <scope>NUCLEOTIDE SEQUENCE [LARGE SCALE GENOMIC DNA]</scope>
    <source>
        <strain evidence="3 4">GY074</strain>
    </source>
</reference>